<dbReference type="Proteomes" id="UP001058074">
    <property type="component" value="Unassembled WGS sequence"/>
</dbReference>
<name>A0ACB5RE03_9CLOT</name>
<evidence type="ECO:0000313" key="1">
    <source>
        <dbReference type="EMBL" id="GKX66991.1"/>
    </source>
</evidence>
<gene>
    <name evidence="1" type="ORF">rsdtw13_22490</name>
</gene>
<dbReference type="EMBL" id="BROD01000001">
    <property type="protein sequence ID" value="GKX66991.1"/>
    <property type="molecule type" value="Genomic_DNA"/>
</dbReference>
<comment type="caution">
    <text evidence="1">The sequence shown here is derived from an EMBL/GenBank/DDBJ whole genome shotgun (WGS) entry which is preliminary data.</text>
</comment>
<protein>
    <submittedName>
        <fullName evidence="1">Uncharacterized protein</fullName>
    </submittedName>
</protein>
<keyword evidence="2" id="KW-1185">Reference proteome</keyword>
<proteinExistence type="predicted"/>
<accession>A0ACB5RE03</accession>
<organism evidence="1 2">
    <name type="scientific">Inconstantimicrobium mannanitabidum</name>
    <dbReference type="NCBI Taxonomy" id="1604901"/>
    <lineage>
        <taxon>Bacteria</taxon>
        <taxon>Bacillati</taxon>
        <taxon>Bacillota</taxon>
        <taxon>Clostridia</taxon>
        <taxon>Eubacteriales</taxon>
        <taxon>Clostridiaceae</taxon>
        <taxon>Inconstantimicrobium</taxon>
    </lineage>
</organism>
<reference evidence="1" key="1">
    <citation type="journal article" date="2025" name="Int. J. Syst. Evol. Microbiol.">
        <title>Inconstantimicrobium mannanitabidum sp. nov., a novel member of the family Clostridiaceae isolated from anoxic soil under the treatment of reductive soil disinfestation.</title>
        <authorList>
            <person name="Ueki A."/>
            <person name="Tonouchi A."/>
            <person name="Honma S."/>
            <person name="Kaku N."/>
            <person name="Ueki K."/>
        </authorList>
    </citation>
    <scope>NUCLEOTIDE SEQUENCE</scope>
    <source>
        <strain evidence="1">TW13</strain>
    </source>
</reference>
<evidence type="ECO:0000313" key="2">
    <source>
        <dbReference type="Proteomes" id="UP001058074"/>
    </source>
</evidence>
<sequence length="68" mass="7803">MFNCANKYGNIVKEVRVLKPQITRMLRRKIMKVKKGKMILLVLASTALVSSVIKDKLNKDKTQGQEKQ</sequence>